<dbReference type="Pfam" id="PF01965">
    <property type="entry name" value="DJ-1_PfpI"/>
    <property type="match status" value="1"/>
</dbReference>
<feature type="domain" description="DJ-1/PfpI" evidence="1">
    <location>
        <begin position="3"/>
        <end position="163"/>
    </location>
</feature>
<name>A0A1B4VBR8_9GAMM</name>
<proteinExistence type="predicted"/>
<dbReference type="SUPFAM" id="SSF52317">
    <property type="entry name" value="Class I glutamine amidotransferase-like"/>
    <property type="match status" value="1"/>
</dbReference>
<dbReference type="InterPro" id="IPR002818">
    <property type="entry name" value="DJ-1/PfpI"/>
</dbReference>
<dbReference type="AlphaFoldDB" id="A0A1B4VBR8"/>
<accession>A0A1B4VBR8</accession>
<dbReference type="InterPro" id="IPR006287">
    <property type="entry name" value="DJ-1"/>
</dbReference>
<dbReference type="InterPro" id="IPR050325">
    <property type="entry name" value="Prot/Nucl_acid_deglycase"/>
</dbReference>
<dbReference type="PANTHER" id="PTHR48094:SF12">
    <property type="entry name" value="PARKINSON DISEASE PROTEIN 7 HOMOLOG"/>
    <property type="match status" value="1"/>
</dbReference>
<organism evidence="2 3">
    <name type="scientific">Sulfurifustis variabilis</name>
    <dbReference type="NCBI Taxonomy" id="1675686"/>
    <lineage>
        <taxon>Bacteria</taxon>
        <taxon>Pseudomonadati</taxon>
        <taxon>Pseudomonadota</taxon>
        <taxon>Gammaproteobacteria</taxon>
        <taxon>Acidiferrobacterales</taxon>
        <taxon>Acidiferrobacteraceae</taxon>
        <taxon>Sulfurifustis</taxon>
    </lineage>
</organism>
<dbReference type="OrthoDB" id="9803764at2"/>
<dbReference type="Gene3D" id="3.40.50.880">
    <property type="match status" value="1"/>
</dbReference>
<dbReference type="InterPro" id="IPR029062">
    <property type="entry name" value="Class_I_gatase-like"/>
</dbReference>
<gene>
    <name evidence="2" type="ORF">SVA_3458</name>
</gene>
<dbReference type="CDD" id="cd03135">
    <property type="entry name" value="GATase1_DJ-1"/>
    <property type="match status" value="1"/>
</dbReference>
<dbReference type="EMBL" id="AP014936">
    <property type="protein sequence ID" value="BAU49994.1"/>
    <property type="molecule type" value="Genomic_DNA"/>
</dbReference>
<dbReference type="NCBIfam" id="TIGR01383">
    <property type="entry name" value="not_thiJ"/>
    <property type="match status" value="1"/>
</dbReference>
<evidence type="ECO:0000313" key="3">
    <source>
        <dbReference type="Proteomes" id="UP000218899"/>
    </source>
</evidence>
<dbReference type="PANTHER" id="PTHR48094">
    <property type="entry name" value="PROTEIN/NUCLEIC ACID DEGLYCASE DJ-1-RELATED"/>
    <property type="match status" value="1"/>
</dbReference>
<dbReference type="GO" id="GO:0005737">
    <property type="term" value="C:cytoplasm"/>
    <property type="evidence" value="ECO:0007669"/>
    <property type="project" value="TreeGrafter"/>
</dbReference>
<dbReference type="KEGG" id="sva:SVA_3458"/>
<dbReference type="RefSeq" id="WP_096462337.1">
    <property type="nucleotide sequence ID" value="NZ_AP014936.1"/>
</dbReference>
<evidence type="ECO:0000259" key="1">
    <source>
        <dbReference type="Pfam" id="PF01965"/>
    </source>
</evidence>
<keyword evidence="3" id="KW-1185">Reference proteome</keyword>
<evidence type="ECO:0000313" key="2">
    <source>
        <dbReference type="EMBL" id="BAU49994.1"/>
    </source>
</evidence>
<dbReference type="Proteomes" id="UP000218899">
    <property type="component" value="Chromosome"/>
</dbReference>
<protein>
    <submittedName>
        <fullName evidence="2">4-methyl-5(B-hydroxyethyl)-thiazole monophosphate biosynthesis protein</fullName>
    </submittedName>
</protein>
<sequence length="193" mass="20463">MATVLLPLAEGFEDLEAVAVIDILRRAGIGVTVAGLGDGPVRGSRETTVVPDARLGDVMGREFDMLVLPGGMPGVKHLREDARIKTLLERYRDKRTAAICAAPSILAAYGMLDGKRVTSNPKFREQVAVGGVDYREDDVVVDGSLVTSRGAGTAIPFALALVEMLAGRAKRDEVEAGLVMARGQNEPRKAAHG</sequence>
<reference evidence="2 3" key="1">
    <citation type="submission" date="2015-08" db="EMBL/GenBank/DDBJ databases">
        <title>Complete genome sequence of Sulfurifustis variabilis.</title>
        <authorList>
            <person name="Miura A."/>
            <person name="Kojima H."/>
            <person name="Fukui M."/>
        </authorList>
    </citation>
    <scope>NUCLEOTIDE SEQUENCE [LARGE SCALE GENOMIC DNA]</scope>
    <source>
        <strain evidence="3">skN76</strain>
    </source>
</reference>